<comment type="caution">
    <text evidence="1">The sequence shown here is derived from an EMBL/GenBank/DDBJ whole genome shotgun (WGS) entry which is preliminary data.</text>
</comment>
<evidence type="ECO:0000313" key="2">
    <source>
        <dbReference type="Proteomes" id="UP000619244"/>
    </source>
</evidence>
<gene>
    <name evidence="1" type="ORF">GCM10010358_78520</name>
</gene>
<evidence type="ECO:0000313" key="1">
    <source>
        <dbReference type="EMBL" id="GGY14771.1"/>
    </source>
</evidence>
<dbReference type="InterPro" id="IPR029063">
    <property type="entry name" value="SAM-dependent_MTases_sf"/>
</dbReference>
<dbReference type="RefSeq" id="WP_190195044.1">
    <property type="nucleotide sequence ID" value="NZ_BMVU01000097.1"/>
</dbReference>
<dbReference type="Gene3D" id="3.40.50.150">
    <property type="entry name" value="Vaccinia Virus protein VP39"/>
    <property type="match status" value="1"/>
</dbReference>
<dbReference type="EMBL" id="BMVU01000097">
    <property type="protein sequence ID" value="GGY14771.1"/>
    <property type="molecule type" value="Genomic_DNA"/>
</dbReference>
<accession>A0A918UA27</accession>
<name>A0A918UA27_9ACTN</name>
<dbReference type="AlphaFoldDB" id="A0A918UA27"/>
<proteinExistence type="predicted"/>
<sequence>MTSDLRTAASTAGEQLRTALVDQLQAGGHVRTLAVETAPHTALRHPFVPDASLADAYADAPVSIECDIDGTPISCTAQPGPS</sequence>
<keyword evidence="2" id="KW-1185">Reference proteome</keyword>
<reference evidence="1" key="1">
    <citation type="journal article" date="2014" name="Int. J. Syst. Evol. Microbiol.">
        <title>Complete genome sequence of Corynebacterium casei LMG S-19264T (=DSM 44701T), isolated from a smear-ripened cheese.</title>
        <authorList>
            <consortium name="US DOE Joint Genome Institute (JGI-PGF)"/>
            <person name="Walter F."/>
            <person name="Albersmeier A."/>
            <person name="Kalinowski J."/>
            <person name="Ruckert C."/>
        </authorList>
    </citation>
    <scope>NUCLEOTIDE SEQUENCE</scope>
    <source>
        <strain evidence="1">JCM 4790</strain>
    </source>
</reference>
<protein>
    <submittedName>
        <fullName evidence="1">Uncharacterized protein</fullName>
    </submittedName>
</protein>
<dbReference type="Proteomes" id="UP000619244">
    <property type="component" value="Unassembled WGS sequence"/>
</dbReference>
<reference evidence="1" key="2">
    <citation type="submission" date="2020-09" db="EMBL/GenBank/DDBJ databases">
        <authorList>
            <person name="Sun Q."/>
            <person name="Ohkuma M."/>
        </authorList>
    </citation>
    <scope>NUCLEOTIDE SEQUENCE</scope>
    <source>
        <strain evidence="1">JCM 4790</strain>
    </source>
</reference>
<organism evidence="1 2">
    <name type="scientific">Streptomyces minutiscleroticus</name>
    <dbReference type="NCBI Taxonomy" id="68238"/>
    <lineage>
        <taxon>Bacteria</taxon>
        <taxon>Bacillati</taxon>
        <taxon>Actinomycetota</taxon>
        <taxon>Actinomycetes</taxon>
        <taxon>Kitasatosporales</taxon>
        <taxon>Streptomycetaceae</taxon>
        <taxon>Streptomyces</taxon>
    </lineage>
</organism>